<dbReference type="Proteomes" id="UP001274896">
    <property type="component" value="Unassembled WGS sequence"/>
</dbReference>
<reference evidence="3" key="1">
    <citation type="submission" date="2023-06" db="EMBL/GenBank/DDBJ databases">
        <title>Male Hemibagrus guttatus genome.</title>
        <authorList>
            <person name="Bian C."/>
        </authorList>
    </citation>
    <scope>NUCLEOTIDE SEQUENCE</scope>
    <source>
        <strain evidence="3">Male_cb2023</strain>
        <tissue evidence="3">Muscle</tissue>
    </source>
</reference>
<dbReference type="GO" id="GO:0005634">
    <property type="term" value="C:nucleus"/>
    <property type="evidence" value="ECO:0007669"/>
    <property type="project" value="TreeGrafter"/>
</dbReference>
<feature type="domain" description="TASOR pseudo-PARP" evidence="2">
    <location>
        <begin position="98"/>
        <end position="244"/>
    </location>
</feature>
<gene>
    <name evidence="3" type="ORF">QTP70_026963</name>
</gene>
<dbReference type="GO" id="GO:0007140">
    <property type="term" value="P:male meiotic nuclear division"/>
    <property type="evidence" value="ECO:0007669"/>
    <property type="project" value="InterPro"/>
</dbReference>
<accession>A0AAE0QJI4</accession>
<dbReference type="PANTHER" id="PTHR22380">
    <property type="entry name" value="TESTIS-EXPRESSED PROTEIN 15"/>
    <property type="match status" value="1"/>
</dbReference>
<dbReference type="GO" id="GO:0010569">
    <property type="term" value="P:regulation of double-strand break repair via homologous recombination"/>
    <property type="evidence" value="ECO:0007669"/>
    <property type="project" value="InterPro"/>
</dbReference>
<proteinExistence type="predicted"/>
<comment type="caution">
    <text evidence="3">The sequence shown here is derived from an EMBL/GenBank/DDBJ whole genome shotgun (WGS) entry which is preliminary data.</text>
</comment>
<evidence type="ECO:0000256" key="1">
    <source>
        <dbReference type="SAM" id="MobiDB-lite"/>
    </source>
</evidence>
<evidence type="ECO:0000259" key="2">
    <source>
        <dbReference type="Pfam" id="PF12509"/>
    </source>
</evidence>
<dbReference type="InterPro" id="IPR026616">
    <property type="entry name" value="TEX15"/>
</dbReference>
<dbReference type="PANTHER" id="PTHR22380:SF1">
    <property type="entry name" value="TESTIS-EXPRESSED PROTEIN 15"/>
    <property type="match status" value="1"/>
</dbReference>
<dbReference type="Pfam" id="PF12509">
    <property type="entry name" value="DUF3715"/>
    <property type="match status" value="1"/>
</dbReference>
<evidence type="ECO:0000313" key="4">
    <source>
        <dbReference type="Proteomes" id="UP001274896"/>
    </source>
</evidence>
<keyword evidence="4" id="KW-1185">Reference proteome</keyword>
<feature type="compositionally biased region" description="Basic and acidic residues" evidence="1">
    <location>
        <begin position="423"/>
        <end position="435"/>
    </location>
</feature>
<dbReference type="EMBL" id="JAUCMX010000015">
    <property type="protein sequence ID" value="KAK3522143.1"/>
    <property type="molecule type" value="Genomic_DNA"/>
</dbReference>
<organism evidence="3 4">
    <name type="scientific">Hemibagrus guttatus</name>
    <dbReference type="NCBI Taxonomy" id="175788"/>
    <lineage>
        <taxon>Eukaryota</taxon>
        <taxon>Metazoa</taxon>
        <taxon>Chordata</taxon>
        <taxon>Craniata</taxon>
        <taxon>Vertebrata</taxon>
        <taxon>Euteleostomi</taxon>
        <taxon>Actinopterygii</taxon>
        <taxon>Neopterygii</taxon>
        <taxon>Teleostei</taxon>
        <taxon>Ostariophysi</taxon>
        <taxon>Siluriformes</taxon>
        <taxon>Bagridae</taxon>
        <taxon>Hemibagrus</taxon>
    </lineage>
</organism>
<dbReference type="SUPFAM" id="SSF56399">
    <property type="entry name" value="ADP-ribosylation"/>
    <property type="match status" value="1"/>
</dbReference>
<dbReference type="InterPro" id="IPR022188">
    <property type="entry name" value="TASOR_DUF3715"/>
</dbReference>
<name>A0AAE0QJI4_9TELE</name>
<protein>
    <recommendedName>
        <fullName evidence="2">TASOR pseudo-PARP domain-containing protein</fullName>
    </recommendedName>
</protein>
<feature type="region of interest" description="Disordered" evidence="1">
    <location>
        <begin position="423"/>
        <end position="445"/>
    </location>
</feature>
<evidence type="ECO:0000313" key="3">
    <source>
        <dbReference type="EMBL" id="KAK3522143.1"/>
    </source>
</evidence>
<dbReference type="AlphaFoldDB" id="A0AAE0QJI4"/>
<dbReference type="GO" id="GO:0007130">
    <property type="term" value="P:synaptonemal complex assembly"/>
    <property type="evidence" value="ECO:0007669"/>
    <property type="project" value="TreeGrafter"/>
</dbReference>
<sequence length="760" mass="84560">MEVRGRKGSVELSTTNSSKPVGTVALRNFTIPRKKRVSGQVLLEPCPEDSRDYTLIQSKLKESRLDMRKEHANAWLWKDVKLVHNDGFLKEFSEKRSEMRTKGRHGREMEERFCFLLASSEATNEIYQFGLRTGSQDQYSLGKPSHGVYLFKHVDVALKHATASTCNGKNLIIFKVLFGKVKKVTPSLEWNRTVDPMVGFDCHMAKDAVSYRDSVSQQVLGSLVFLFDYNQNQELDKRPRQCLPYAVVSFAPAISAAAPTSISPPVSPNKAPASFMHGPLEHLKGCTVAKRTGKGENATVTFKRFATQGCPGVEYQPQTPTAEANGVDASPFQYNDLHTTPPFILHQAYMPYYNTTDYFNLSLPCYDSDISWQSYSDTPTFPSNVYNLNTASVYGVLVDSERNKAALLNTDNDELNQKICRPKENHVQEKERDPPPDSQTEPQDGAAMINLGDCLENLKNTHDIVTAFIETPADRLPEACLAHVNKTDQSPQPMDIVKSTPPMQVNASRIPSAGGSTERTQTALIQMEDGTKETHQPSSRRAMLPCPRSNFGDGVTPLIQPNLATQPGSSPHYTDFTQRSNALHWRIPRNSAWDWSSPDAIQSPSYSEIRAVLLSKRQPTGHTKPRTTSLTDLQNPAVRQQQLSQPLIVKPKPIERSKAKQTISAPQHLELLKEQTNEFSMPVLPAFPFPSFSPDAPSVIPLPLPPLPFSSTSNQVALHNNPTPISYPFFVFNGQTYSTTGSSVPVTAIHTETQYLPHPV</sequence>
<dbReference type="Gene3D" id="3.90.228.10">
    <property type="match status" value="1"/>
</dbReference>